<gene>
    <name evidence="5" type="ORF">L1785_04060</name>
</gene>
<evidence type="ECO:0000259" key="4">
    <source>
        <dbReference type="Pfam" id="PF19040"/>
    </source>
</evidence>
<keyword evidence="2" id="KW-1133">Transmembrane helix</keyword>
<evidence type="ECO:0000256" key="2">
    <source>
        <dbReference type="SAM" id="Phobius"/>
    </source>
</evidence>
<feature type="transmembrane region" description="Helical" evidence="2">
    <location>
        <begin position="114"/>
        <end position="133"/>
    </location>
</feature>
<evidence type="ECO:0000259" key="3">
    <source>
        <dbReference type="Pfam" id="PF01757"/>
    </source>
</evidence>
<dbReference type="PANTHER" id="PTHR23028:SF53">
    <property type="entry name" value="ACYL_TRANSF_3 DOMAIN-CONTAINING PROTEIN"/>
    <property type="match status" value="1"/>
</dbReference>
<proteinExistence type="predicted"/>
<keyword evidence="2" id="KW-0812">Transmembrane</keyword>
<dbReference type="GO" id="GO:0016020">
    <property type="term" value="C:membrane"/>
    <property type="evidence" value="ECO:0007669"/>
    <property type="project" value="TreeGrafter"/>
</dbReference>
<evidence type="ECO:0000256" key="1">
    <source>
        <dbReference type="SAM" id="MobiDB-lite"/>
    </source>
</evidence>
<dbReference type="GO" id="GO:0016747">
    <property type="term" value="F:acyltransferase activity, transferring groups other than amino-acyl groups"/>
    <property type="evidence" value="ECO:0007669"/>
    <property type="project" value="InterPro"/>
</dbReference>
<name>A0AA41QBM2_9MICO</name>
<dbReference type="InterPro" id="IPR050879">
    <property type="entry name" value="Acyltransferase_3"/>
</dbReference>
<keyword evidence="6" id="KW-1185">Reference proteome</keyword>
<keyword evidence="2" id="KW-0472">Membrane</keyword>
<sequence length="756" mass="77673">MTASAPASSADAAHTGDPGAREAGRPTRDGLAPGRGTSQERGPGTGRIGEIDGLRGLALTLVVLFHVLGAGRVSGGVDVFLTLSGFLVTRSLLRRAEAGRLRLADHYGRTLARLAPPALVVLAAVAVGAWALAPPARLPEILREVAASAAFRENWELIDAQLAYGAAGPQASPLQHFWSLSVQGQFFAAWPLLVLACVVVGERLARRSRTRITPARLLALVVGAATLASFAYAVHLTSADQPTAYLSTWTRFWELGAGAVAALVLDRPHLAARLSDGVRAGLGWAGLVLVAGCGFLVDGARVFPGPWTLVPVGGALLVLAGAGSGARWASGPALQHPVLGWLADVSYALYLWHWPVLVLWLLWSGAPRAGAAAGAGVLAISVLLAWATTALVGDPVVRWVRRGAARGVPALAGLAVASLVVVGGTSAWADTQERRFAAELRALWQPSAAHPGAAVLADGWAGPTASEPAAPGVAAPFRPAPHLAAKDRPHLDDCSQTDKDDGTLVECVIAGPADGEPTARVFLVGASHLQAWEDAYAGVAEQAGWEVTVLVKHSCRLGVTSPAGGAGGAEGAPAGSSASDACAAWGRAALDRVLAERPDAVVVEGTRTYEDGRPETVIPGQVTAWQELDAAGVRVVTMRDNPRFAWRVPDCLDAHGAGDGAASAGTVADAVAACSRPRAEQLAAVSPALTTPGVPASAVHVDLTDAICGPVTCEAVVGNVLAYRDDDHLSGTYVQTLAPSLEAALRAQAPWLFPAA</sequence>
<dbReference type="InterPro" id="IPR002656">
    <property type="entry name" value="Acyl_transf_3_dom"/>
</dbReference>
<feature type="transmembrane region" description="Helical" evidence="2">
    <location>
        <begin position="277"/>
        <end position="297"/>
    </location>
</feature>
<dbReference type="AlphaFoldDB" id="A0AA41QBM2"/>
<dbReference type="EMBL" id="JAKGSG010000014">
    <property type="protein sequence ID" value="MCF4120146.1"/>
    <property type="molecule type" value="Genomic_DNA"/>
</dbReference>
<accession>A0AA41QBM2</accession>
<keyword evidence="5" id="KW-0808">Transferase</keyword>
<dbReference type="PANTHER" id="PTHR23028">
    <property type="entry name" value="ACETYLTRANSFERASE"/>
    <property type="match status" value="1"/>
</dbReference>
<keyword evidence="5" id="KW-0012">Acyltransferase</keyword>
<dbReference type="Pfam" id="PF01757">
    <property type="entry name" value="Acyl_transf_3"/>
    <property type="match status" value="1"/>
</dbReference>
<feature type="compositionally biased region" description="Low complexity" evidence="1">
    <location>
        <begin position="1"/>
        <end position="13"/>
    </location>
</feature>
<feature type="domain" description="Acyltransferase 3" evidence="3">
    <location>
        <begin position="49"/>
        <end position="387"/>
    </location>
</feature>
<evidence type="ECO:0000313" key="5">
    <source>
        <dbReference type="EMBL" id="MCF4120146.1"/>
    </source>
</evidence>
<feature type="transmembrane region" description="Helical" evidence="2">
    <location>
        <begin position="341"/>
        <end position="363"/>
    </location>
</feature>
<feature type="domain" description="SGNH" evidence="4">
    <location>
        <begin position="494"/>
        <end position="741"/>
    </location>
</feature>
<feature type="transmembrane region" description="Helical" evidence="2">
    <location>
        <begin position="369"/>
        <end position="392"/>
    </location>
</feature>
<feature type="region of interest" description="Disordered" evidence="1">
    <location>
        <begin position="1"/>
        <end position="47"/>
    </location>
</feature>
<feature type="transmembrane region" description="Helical" evidence="2">
    <location>
        <begin position="309"/>
        <end position="329"/>
    </location>
</feature>
<reference evidence="5" key="1">
    <citation type="submission" date="2022-01" db="EMBL/GenBank/DDBJ databases">
        <title>Antribacter sp. nov., isolated from Guizhou of China.</title>
        <authorList>
            <person name="Chengliang C."/>
            <person name="Ya Z."/>
        </authorList>
    </citation>
    <scope>NUCLEOTIDE SEQUENCE</scope>
    <source>
        <strain evidence="5">KLBMP 9083</strain>
    </source>
</reference>
<feature type="transmembrane region" description="Helical" evidence="2">
    <location>
        <begin position="404"/>
        <end position="429"/>
    </location>
</feature>
<dbReference type="GO" id="GO:0009103">
    <property type="term" value="P:lipopolysaccharide biosynthetic process"/>
    <property type="evidence" value="ECO:0007669"/>
    <property type="project" value="TreeGrafter"/>
</dbReference>
<feature type="compositionally biased region" description="Basic and acidic residues" evidence="1">
    <location>
        <begin position="19"/>
        <end position="28"/>
    </location>
</feature>
<dbReference type="InterPro" id="IPR043968">
    <property type="entry name" value="SGNH"/>
</dbReference>
<dbReference type="Proteomes" id="UP001165405">
    <property type="component" value="Unassembled WGS sequence"/>
</dbReference>
<dbReference type="Pfam" id="PF19040">
    <property type="entry name" value="SGNH"/>
    <property type="match status" value="1"/>
</dbReference>
<comment type="caution">
    <text evidence="5">The sequence shown here is derived from an EMBL/GenBank/DDBJ whole genome shotgun (WGS) entry which is preliminary data.</text>
</comment>
<dbReference type="RefSeq" id="WP_236087857.1">
    <property type="nucleotide sequence ID" value="NZ_JAKGSG010000014.1"/>
</dbReference>
<feature type="transmembrane region" description="Helical" evidence="2">
    <location>
        <begin position="217"/>
        <end position="236"/>
    </location>
</feature>
<feature type="transmembrane region" description="Helical" evidence="2">
    <location>
        <begin position="187"/>
        <end position="205"/>
    </location>
</feature>
<evidence type="ECO:0000313" key="6">
    <source>
        <dbReference type="Proteomes" id="UP001165405"/>
    </source>
</evidence>
<protein>
    <submittedName>
        <fullName evidence="5">Acyltransferase</fullName>
    </submittedName>
</protein>
<organism evidence="5 6">
    <name type="scientific">Antribacter soli</name>
    <dbReference type="NCBI Taxonomy" id="2910976"/>
    <lineage>
        <taxon>Bacteria</taxon>
        <taxon>Bacillati</taxon>
        <taxon>Actinomycetota</taxon>
        <taxon>Actinomycetes</taxon>
        <taxon>Micrococcales</taxon>
        <taxon>Promicromonosporaceae</taxon>
        <taxon>Antribacter</taxon>
    </lineage>
</organism>